<organism evidence="1 2">
    <name type="scientific">Pseudoloma neurophilia</name>
    <dbReference type="NCBI Taxonomy" id="146866"/>
    <lineage>
        <taxon>Eukaryota</taxon>
        <taxon>Fungi</taxon>
        <taxon>Fungi incertae sedis</taxon>
        <taxon>Microsporidia</taxon>
        <taxon>Pseudoloma</taxon>
    </lineage>
</organism>
<dbReference type="Proteomes" id="UP000051530">
    <property type="component" value="Unassembled WGS sequence"/>
</dbReference>
<comment type="caution">
    <text evidence="1">The sequence shown here is derived from an EMBL/GenBank/DDBJ whole genome shotgun (WGS) entry which is preliminary data.</text>
</comment>
<name>A0A0R0M7H2_9MICR</name>
<gene>
    <name evidence="1" type="ORF">M153_3000003644</name>
</gene>
<proteinExistence type="predicted"/>
<evidence type="ECO:0000313" key="2">
    <source>
        <dbReference type="Proteomes" id="UP000051530"/>
    </source>
</evidence>
<protein>
    <submittedName>
        <fullName evidence="1">Uncharacterized protein</fullName>
    </submittedName>
</protein>
<sequence>MSKITTIGFSDNDRKLCNFETLSRHDSDFKNPVFFCELKLKD</sequence>
<dbReference type="EMBL" id="LGUB01000096">
    <property type="protein sequence ID" value="KRH94315.1"/>
    <property type="molecule type" value="Genomic_DNA"/>
</dbReference>
<keyword evidence="2" id="KW-1185">Reference proteome</keyword>
<dbReference type="AlphaFoldDB" id="A0A0R0M7H2"/>
<evidence type="ECO:0000313" key="1">
    <source>
        <dbReference type="EMBL" id="KRH94315.1"/>
    </source>
</evidence>
<accession>A0A0R0M7H2</accession>
<reference evidence="1 2" key="1">
    <citation type="submission" date="2015-07" db="EMBL/GenBank/DDBJ databases">
        <title>The genome of Pseudoloma neurophilia, a relevant intracellular parasite of the zebrafish.</title>
        <authorList>
            <person name="Ndikumana S."/>
            <person name="Pelin A."/>
            <person name="Sanders J."/>
            <person name="Corradi N."/>
        </authorList>
    </citation>
    <scope>NUCLEOTIDE SEQUENCE [LARGE SCALE GENOMIC DNA]</scope>
    <source>
        <strain evidence="1 2">MK1</strain>
    </source>
</reference>
<dbReference type="VEuPathDB" id="MicrosporidiaDB:M153_3000003644"/>